<keyword evidence="3" id="KW-1185">Reference proteome</keyword>
<dbReference type="Gene3D" id="6.10.140.530">
    <property type="match status" value="1"/>
</dbReference>
<name>A0ABY2JJ83_9MICO</name>
<feature type="domain" description="Helicase-associated" evidence="1">
    <location>
        <begin position="131"/>
        <end position="193"/>
    </location>
</feature>
<evidence type="ECO:0000313" key="2">
    <source>
        <dbReference type="EMBL" id="TFD04850.1"/>
    </source>
</evidence>
<reference evidence="2 3" key="1">
    <citation type="submission" date="2019-03" db="EMBL/GenBank/DDBJ databases">
        <title>Genomics of glacier-inhabiting Cryobacterium strains.</title>
        <authorList>
            <person name="Liu Q."/>
            <person name="Xin Y.-H."/>
        </authorList>
    </citation>
    <scope>NUCLEOTIDE SEQUENCE [LARGE SCALE GENOMIC DNA]</scope>
    <source>
        <strain evidence="2 3">TMT2-16</strain>
    </source>
</reference>
<evidence type="ECO:0000313" key="3">
    <source>
        <dbReference type="Proteomes" id="UP000297851"/>
    </source>
</evidence>
<dbReference type="InterPro" id="IPR005114">
    <property type="entry name" value="Helicase_assoc"/>
</dbReference>
<dbReference type="EMBL" id="SOGO01000016">
    <property type="protein sequence ID" value="TFD04850.1"/>
    <property type="molecule type" value="Genomic_DNA"/>
</dbReference>
<evidence type="ECO:0000259" key="1">
    <source>
        <dbReference type="Pfam" id="PF03457"/>
    </source>
</evidence>
<comment type="caution">
    <text evidence="2">The sequence shown here is derived from an EMBL/GenBank/DDBJ whole genome shotgun (WGS) entry which is preliminary data.</text>
</comment>
<organism evidence="2 3">
    <name type="scientific">Cryobacterium sandaracinum</name>
    <dbReference type="NCBI Taxonomy" id="1259247"/>
    <lineage>
        <taxon>Bacteria</taxon>
        <taxon>Bacillati</taxon>
        <taxon>Actinomycetota</taxon>
        <taxon>Actinomycetes</taxon>
        <taxon>Micrococcales</taxon>
        <taxon>Microbacteriaceae</taxon>
        <taxon>Cryobacterium</taxon>
    </lineage>
</organism>
<dbReference type="RefSeq" id="WP_134372678.1">
    <property type="nucleotide sequence ID" value="NZ_SOGO01000016.1"/>
</dbReference>
<sequence length="203" mass="23042">MPAQNPVELLHAEYAELHRQPASTLTPDQRRSLVFFGSELASRGGVHIPATVPRDVAGWIRNLFALEAFVRCEGRLPRENRRLPDGVISANERQRANSVRSQRRAFVAGRLCAYQMRRLLCVPGLSFQPLERAWRANFTAYALFTASHGDAPKLRSTHATERALARWAAKARLAYRANTLSPERVRTLNGLDFWTWGAPRRRD</sequence>
<dbReference type="Pfam" id="PF03457">
    <property type="entry name" value="HA"/>
    <property type="match status" value="1"/>
</dbReference>
<accession>A0ABY2JJ83</accession>
<proteinExistence type="predicted"/>
<gene>
    <name evidence="2" type="ORF">E3T25_04885</name>
</gene>
<dbReference type="Proteomes" id="UP000297851">
    <property type="component" value="Unassembled WGS sequence"/>
</dbReference>
<protein>
    <recommendedName>
        <fullName evidence="1">Helicase-associated domain-containing protein</fullName>
    </recommendedName>
</protein>